<dbReference type="InterPro" id="IPR041147">
    <property type="entry name" value="GH38_C"/>
</dbReference>
<dbReference type="CDD" id="cd10789">
    <property type="entry name" value="GH38N_AMII_ER_cytosolic"/>
    <property type="match status" value="1"/>
</dbReference>
<dbReference type="Gene3D" id="2.70.98.30">
    <property type="entry name" value="Golgi alpha-mannosidase II, domain 4"/>
    <property type="match status" value="1"/>
</dbReference>
<dbReference type="PROSITE" id="PS50022">
    <property type="entry name" value="FA58C_3"/>
    <property type="match status" value="1"/>
</dbReference>
<dbReference type="Pfam" id="PF09261">
    <property type="entry name" value="Alpha-mann_mid"/>
    <property type="match status" value="1"/>
</dbReference>
<dbReference type="Proteomes" id="UP000422221">
    <property type="component" value="Unassembled WGS sequence"/>
</dbReference>
<accession>A0A7J4XJA8</accession>
<keyword evidence="3" id="KW-0378">Hydrolase</keyword>
<dbReference type="InterPro" id="IPR011330">
    <property type="entry name" value="Glyco_hydro/deAcase_b/a-brl"/>
</dbReference>
<protein>
    <submittedName>
        <fullName evidence="7">Alpha-mannosidase</fullName>
    </submittedName>
</protein>
<dbReference type="RefSeq" id="WP_130058165.1">
    <property type="nucleotide sequence ID" value="NZ_CP081902.1"/>
</dbReference>
<organism evidence="7 8">
    <name type="scientific">Bacteroides salyersiae</name>
    <dbReference type="NCBI Taxonomy" id="291644"/>
    <lineage>
        <taxon>Bacteria</taxon>
        <taxon>Pseudomonadati</taxon>
        <taxon>Bacteroidota</taxon>
        <taxon>Bacteroidia</taxon>
        <taxon>Bacteroidales</taxon>
        <taxon>Bacteroidaceae</taxon>
        <taxon>Bacteroides</taxon>
    </lineage>
</organism>
<dbReference type="Gene3D" id="2.60.40.2220">
    <property type="match status" value="1"/>
</dbReference>
<keyword evidence="5" id="KW-0732">Signal</keyword>
<dbReference type="PANTHER" id="PTHR46017:SF1">
    <property type="entry name" value="ALPHA-MANNOSIDASE 2C1"/>
    <property type="match status" value="1"/>
</dbReference>
<dbReference type="InterPro" id="IPR015341">
    <property type="entry name" value="Glyco_hydro_38_cen"/>
</dbReference>
<feature type="domain" description="F5/8 type C" evidence="6">
    <location>
        <begin position="1052"/>
        <end position="1205"/>
    </location>
</feature>
<dbReference type="InterPro" id="IPR011682">
    <property type="entry name" value="Glyco_hydro_38_C"/>
</dbReference>
<sequence>MKRHIALMATALLLCGGSYAQNTQPEKKPKAYVVADAHLDTQWNWDVQTTIKHHVWNTISQNLLLLKQYPDYIFNFEGGVKYAWMKEYYPAQYEEMKKYIREGRWHISGASWDANDVLVPSTESVIRNIMLGQEYYRQEFGVESTDIFLPDCFGFGWTLPTIAAHCGLIGFSSQKLDWRNKPFYGKNKYPFTIGLWKGIDGASIMFAHGYDYGKRWDDEDLSENKQLLELTTRTPLNMVYRYYGTGDIGGSPTIGSVRSVEKGIKGDGPLKVISATSDQLFKDFQPYDNHPELPVFNGELLMDVHGTGCYTSQAAMKLYNRQNELMGDAAERAAVTAEWLNQASYPGSTLSEAWKRFIYHQFHDDLTGTSIPRAYEFSWNDELISLKQFSNVLTSSIRSIAGQMDTRVKGTPVILYNALGFPVQDIAEVEITLPSAPKGITVYDMNGKKVAAQLLNYADGKAQLLIDASVPATGYAVYDIRTSGSTNNPVDVANHTIENSIYKITLDENGDICSLLDKINHKELVKQGKVIRLALFTENESHPWPAWEIIKETIDREPISITGNVKISQIENGNLRKTLCIEKTHGESVFKQYIRLYEGSRAERIDFYNEVDWQSTNALLKAEFPLNVENREATYDLGIGSVKRGNNTDTAYEVYAHYWADLTHRDNSYGVSFLNDSKYGWDKPNDHTLRLTLLHTPGTTHNYAYQDRQDYGHHCFTYSLIGHSGALDHTSTVEKAELMNQRLKAFQTDKHKGTLGKEFSFVTSNNRNVIIKAIKKAESSDEYVIRVYETGGKSIQQATLSFAGDILSANEADGTEKNIGNATFNSNQLQIHIKPYSIQTFKVRLKKSMQPDYRSEYANLSLNYDRKCASFNEFRGEANFESGYSYAAELLPDSIFINQVPFHLGEKDSFNGMTCKGDTILLPSGNTYTRLYFLAASASDNDCAATFCCGKSKTELVIPSYTGFIGQWGHTNHTKGYLKDAEIAYVGTHRHSSGEDHPYEFTYMFKFGIHIPKGATSIILPKNDKIVLFAATLANENLPEVTAASRLFRTAIKGNHTGVPTDDNPNKENLLKTAEILSYSGYANPYEKPEYMIDGNKDTKWCDTGMTPNYVDFDLGKQQHISGWKLINAGEESHSYVTKGCFLQGKNHPDEEWKTLDRIDGNSRNKVERQLPQPAQARYIRLLVTNPVQDAEGKDARIYEFEVYK</sequence>
<dbReference type="GO" id="GO:0004559">
    <property type="term" value="F:alpha-mannosidase activity"/>
    <property type="evidence" value="ECO:0007669"/>
    <property type="project" value="InterPro"/>
</dbReference>
<comment type="similarity">
    <text evidence="1">Belongs to the glycosyl hydrolase 38 family.</text>
</comment>
<dbReference type="SMART" id="SM00872">
    <property type="entry name" value="Alpha-mann_mid"/>
    <property type="match status" value="1"/>
</dbReference>
<dbReference type="InterPro" id="IPR037094">
    <property type="entry name" value="Glyco_hydro_38_cen_sf"/>
</dbReference>
<dbReference type="EMBL" id="VWMK01000008">
    <property type="protein sequence ID" value="KAA3765794.1"/>
    <property type="molecule type" value="Genomic_DNA"/>
</dbReference>
<evidence type="ECO:0000256" key="1">
    <source>
        <dbReference type="ARBA" id="ARBA00009792"/>
    </source>
</evidence>
<feature type="chain" id="PRO_5029532913" evidence="5">
    <location>
        <begin position="21"/>
        <end position="1205"/>
    </location>
</feature>
<gene>
    <name evidence="7" type="ORF">F3F73_09545</name>
</gene>
<dbReference type="SUPFAM" id="SSF74650">
    <property type="entry name" value="Galactose mutarotase-like"/>
    <property type="match status" value="1"/>
</dbReference>
<dbReference type="Pfam" id="PF07748">
    <property type="entry name" value="Glyco_hydro_38C"/>
    <property type="match status" value="1"/>
</dbReference>
<name>A0A7J4XJA8_9BACE</name>
<feature type="signal peptide" evidence="5">
    <location>
        <begin position="1"/>
        <end position="20"/>
    </location>
</feature>
<comment type="caution">
    <text evidence="7">The sequence shown here is derived from an EMBL/GenBank/DDBJ whole genome shotgun (WGS) entry which is preliminary data.</text>
</comment>
<evidence type="ECO:0000313" key="7">
    <source>
        <dbReference type="EMBL" id="KAA3765794.1"/>
    </source>
</evidence>
<dbReference type="Pfam" id="PF00754">
    <property type="entry name" value="F5_F8_type_C"/>
    <property type="match status" value="1"/>
</dbReference>
<dbReference type="GO" id="GO:0006013">
    <property type="term" value="P:mannose metabolic process"/>
    <property type="evidence" value="ECO:0007669"/>
    <property type="project" value="InterPro"/>
</dbReference>
<dbReference type="SUPFAM" id="SSF88688">
    <property type="entry name" value="Families 57/38 glycoside transferase middle domain"/>
    <property type="match status" value="1"/>
</dbReference>
<keyword evidence="2" id="KW-0479">Metal-binding</keyword>
<dbReference type="InterPro" id="IPR000602">
    <property type="entry name" value="Glyco_hydro_38_N"/>
</dbReference>
<evidence type="ECO:0000256" key="2">
    <source>
        <dbReference type="ARBA" id="ARBA00022723"/>
    </source>
</evidence>
<dbReference type="InterPro" id="IPR028995">
    <property type="entry name" value="Glyco_hydro_57/38_cen_sf"/>
</dbReference>
<evidence type="ECO:0000256" key="4">
    <source>
        <dbReference type="ARBA" id="ARBA00023295"/>
    </source>
</evidence>
<dbReference type="InterPro" id="IPR000421">
    <property type="entry name" value="FA58C"/>
</dbReference>
<dbReference type="InterPro" id="IPR008979">
    <property type="entry name" value="Galactose-bd-like_sf"/>
</dbReference>
<dbReference type="GO" id="GO:0046872">
    <property type="term" value="F:metal ion binding"/>
    <property type="evidence" value="ECO:0007669"/>
    <property type="project" value="UniProtKB-KW"/>
</dbReference>
<dbReference type="SUPFAM" id="SSF88713">
    <property type="entry name" value="Glycoside hydrolase/deacetylase"/>
    <property type="match status" value="1"/>
</dbReference>
<dbReference type="PANTHER" id="PTHR46017">
    <property type="entry name" value="ALPHA-MANNOSIDASE 2C1"/>
    <property type="match status" value="1"/>
</dbReference>
<dbReference type="AlphaFoldDB" id="A0A7J4XJA8"/>
<keyword evidence="4" id="KW-0326">Glycosidase</keyword>
<dbReference type="Gene3D" id="1.20.1270.50">
    <property type="entry name" value="Glycoside hydrolase family 38, central domain"/>
    <property type="match status" value="1"/>
</dbReference>
<dbReference type="GO" id="GO:0009313">
    <property type="term" value="P:oligosaccharide catabolic process"/>
    <property type="evidence" value="ECO:0007669"/>
    <property type="project" value="TreeGrafter"/>
</dbReference>
<dbReference type="Pfam" id="PF17677">
    <property type="entry name" value="Glyco_hydro38C2"/>
    <property type="match status" value="1"/>
</dbReference>
<dbReference type="GO" id="GO:0030246">
    <property type="term" value="F:carbohydrate binding"/>
    <property type="evidence" value="ECO:0007669"/>
    <property type="project" value="InterPro"/>
</dbReference>
<proteinExistence type="inferred from homology"/>
<evidence type="ECO:0000256" key="5">
    <source>
        <dbReference type="SAM" id="SignalP"/>
    </source>
</evidence>
<dbReference type="InterPro" id="IPR011013">
    <property type="entry name" value="Gal_mutarotase_sf_dom"/>
</dbReference>
<evidence type="ECO:0000259" key="6">
    <source>
        <dbReference type="PROSITE" id="PS50022"/>
    </source>
</evidence>
<dbReference type="Gene3D" id="2.60.120.260">
    <property type="entry name" value="Galactose-binding domain-like"/>
    <property type="match status" value="1"/>
</dbReference>
<evidence type="ECO:0000313" key="8">
    <source>
        <dbReference type="Proteomes" id="UP000422221"/>
    </source>
</evidence>
<evidence type="ECO:0000256" key="3">
    <source>
        <dbReference type="ARBA" id="ARBA00022801"/>
    </source>
</evidence>
<dbReference type="Gene3D" id="3.20.110.10">
    <property type="entry name" value="Glycoside hydrolase 38, N terminal domain"/>
    <property type="match status" value="1"/>
</dbReference>
<dbReference type="FunFam" id="1.20.1270.50:FF:000004">
    <property type="entry name" value="alpha-mannosidase 2C1 isoform X1"/>
    <property type="match status" value="1"/>
</dbReference>
<dbReference type="Pfam" id="PF01074">
    <property type="entry name" value="Glyco_hydro_38N"/>
    <property type="match status" value="1"/>
</dbReference>
<dbReference type="InterPro" id="IPR027291">
    <property type="entry name" value="Glyco_hydro_38_N_sf"/>
</dbReference>
<reference evidence="7 8" key="1">
    <citation type="journal article" date="2019" name="Nat. Med.">
        <title>A library of human gut bacterial isolates paired with longitudinal multiomics data enables mechanistic microbiome research.</title>
        <authorList>
            <person name="Poyet M."/>
            <person name="Groussin M."/>
            <person name="Gibbons S.M."/>
            <person name="Avila-Pacheco J."/>
            <person name="Jiang X."/>
            <person name="Kearney S.M."/>
            <person name="Perrotta A.R."/>
            <person name="Berdy B."/>
            <person name="Zhao S."/>
            <person name="Lieberman T.D."/>
            <person name="Swanson P.K."/>
            <person name="Smith M."/>
            <person name="Roesemann S."/>
            <person name="Alexander J.E."/>
            <person name="Rich S.A."/>
            <person name="Livny J."/>
            <person name="Vlamakis H."/>
            <person name="Clish C."/>
            <person name="Bullock K."/>
            <person name="Deik A."/>
            <person name="Scott J."/>
            <person name="Pierce K.A."/>
            <person name="Xavier R.J."/>
            <person name="Alm E.J."/>
        </authorList>
    </citation>
    <scope>NUCLEOTIDE SEQUENCE [LARGE SCALE GENOMIC DNA]</scope>
    <source>
        <strain evidence="7 8">BIOML-A10</strain>
    </source>
</reference>
<dbReference type="SUPFAM" id="SSF49785">
    <property type="entry name" value="Galactose-binding domain-like"/>
    <property type="match status" value="1"/>
</dbReference>